<keyword evidence="4" id="KW-0813">Transport</keyword>
<protein>
    <submittedName>
        <fullName evidence="14">Outer envelope pore protein 21, chloroplastic-like</fullName>
    </submittedName>
</protein>
<dbReference type="InterPro" id="IPR034575">
    <property type="entry name" value="OEP21"/>
</dbReference>
<evidence type="ECO:0000256" key="1">
    <source>
        <dbReference type="ARBA" id="ARBA00004396"/>
    </source>
</evidence>
<evidence type="ECO:0000256" key="7">
    <source>
        <dbReference type="ARBA" id="ARBA00022640"/>
    </source>
</evidence>
<dbReference type="GO" id="GO:0044070">
    <property type="term" value="P:regulation of monoatomic anion transport"/>
    <property type="evidence" value="ECO:0007669"/>
    <property type="project" value="InterPro"/>
</dbReference>
<keyword evidence="15" id="KW-1185">Reference proteome</keyword>
<gene>
    <name evidence="14" type="ORF">M6B38_343825</name>
</gene>
<dbReference type="GO" id="GO:0015288">
    <property type="term" value="F:porin activity"/>
    <property type="evidence" value="ECO:0007669"/>
    <property type="project" value="UniProtKB-KW"/>
</dbReference>
<reference evidence="14" key="2">
    <citation type="submission" date="2023-04" db="EMBL/GenBank/DDBJ databases">
        <authorList>
            <person name="Bruccoleri R.E."/>
            <person name="Oakeley E.J."/>
            <person name="Faust A.-M."/>
            <person name="Dessus-Babus S."/>
            <person name="Altorfer M."/>
            <person name="Burckhardt D."/>
            <person name="Oertli M."/>
            <person name="Naumann U."/>
            <person name="Petersen F."/>
            <person name="Wong J."/>
        </authorList>
    </citation>
    <scope>NUCLEOTIDE SEQUENCE</scope>
    <source>
        <strain evidence="14">GSM-AAB239-AS_SAM_17_03QT</strain>
        <tissue evidence="14">Leaf</tissue>
    </source>
</reference>
<evidence type="ECO:0000256" key="5">
    <source>
        <dbReference type="ARBA" id="ARBA00022452"/>
    </source>
</evidence>
<dbReference type="GO" id="GO:0034426">
    <property type="term" value="C:etioplast membrane"/>
    <property type="evidence" value="ECO:0007669"/>
    <property type="project" value="UniProtKB-SubCell"/>
</dbReference>
<evidence type="ECO:0000256" key="2">
    <source>
        <dbReference type="ARBA" id="ARBA00004441"/>
    </source>
</evidence>
<dbReference type="GO" id="GO:0008308">
    <property type="term" value="F:voltage-gated monoatomic anion channel activity"/>
    <property type="evidence" value="ECO:0007669"/>
    <property type="project" value="InterPro"/>
</dbReference>
<comment type="function">
    <text evidence="13">Voltage-dependent rectifying anion channel that facilitates the translocation between chloroplast and cytoplasm of phosphorylated carbohydrates such as triosephosphate, 3-phosphoglycerate and inorganic phosphate (Pi) depending of ATP to triosephosphate ratio in the plastidial intermembrane space; in high triosephosphate/ATP conditions (e.g. photosynthesis), export of triosphosphate from chloroplast (outward rectifying channels), but in high ATP/triosephosphate conditions (e.g. dark phase), import of phosphosolutes (inward rectifying channels).</text>
</comment>
<evidence type="ECO:0000313" key="15">
    <source>
        <dbReference type="Proteomes" id="UP001140949"/>
    </source>
</evidence>
<evidence type="ECO:0000256" key="3">
    <source>
        <dbReference type="ARBA" id="ARBA00009945"/>
    </source>
</evidence>
<evidence type="ECO:0000256" key="12">
    <source>
        <dbReference type="ARBA" id="ARBA00023136"/>
    </source>
</evidence>
<evidence type="ECO:0000256" key="9">
    <source>
        <dbReference type="ARBA" id="ARBA00022805"/>
    </source>
</evidence>
<keyword evidence="8" id="KW-0812">Transmembrane</keyword>
<keyword evidence="12" id="KW-0472">Membrane</keyword>
<dbReference type="GO" id="GO:0046930">
    <property type="term" value="C:pore complex"/>
    <property type="evidence" value="ECO:0007669"/>
    <property type="project" value="UniProtKB-KW"/>
</dbReference>
<dbReference type="Proteomes" id="UP001140949">
    <property type="component" value="Unassembled WGS sequence"/>
</dbReference>
<keyword evidence="7" id="KW-0934">Plastid</keyword>
<keyword evidence="9" id="KW-1002">Plastid outer membrane</keyword>
<evidence type="ECO:0000256" key="4">
    <source>
        <dbReference type="ARBA" id="ARBA00022448"/>
    </source>
</evidence>
<dbReference type="EMBL" id="JANAVB010016195">
    <property type="protein sequence ID" value="KAJ6832259.1"/>
    <property type="molecule type" value="Genomic_DNA"/>
</dbReference>
<reference evidence="14" key="1">
    <citation type="journal article" date="2023" name="GigaByte">
        <title>Genome assembly of the bearded iris, Iris pallida Lam.</title>
        <authorList>
            <person name="Bruccoleri R.E."/>
            <person name="Oakeley E.J."/>
            <person name="Faust A.M.E."/>
            <person name="Altorfer M."/>
            <person name="Dessus-Babus S."/>
            <person name="Burckhardt D."/>
            <person name="Oertli M."/>
            <person name="Naumann U."/>
            <person name="Petersen F."/>
            <person name="Wong J."/>
        </authorList>
    </citation>
    <scope>NUCLEOTIDE SEQUENCE</scope>
    <source>
        <strain evidence="14">GSM-AAB239-AS_SAM_17_03QT</strain>
    </source>
</reference>
<organism evidence="14 15">
    <name type="scientific">Iris pallida</name>
    <name type="common">Sweet iris</name>
    <dbReference type="NCBI Taxonomy" id="29817"/>
    <lineage>
        <taxon>Eukaryota</taxon>
        <taxon>Viridiplantae</taxon>
        <taxon>Streptophyta</taxon>
        <taxon>Embryophyta</taxon>
        <taxon>Tracheophyta</taxon>
        <taxon>Spermatophyta</taxon>
        <taxon>Magnoliopsida</taxon>
        <taxon>Liliopsida</taxon>
        <taxon>Asparagales</taxon>
        <taxon>Iridaceae</taxon>
        <taxon>Iridoideae</taxon>
        <taxon>Irideae</taxon>
        <taxon>Iris</taxon>
    </lineage>
</organism>
<name>A0AAX6GU50_IRIPA</name>
<evidence type="ECO:0000256" key="11">
    <source>
        <dbReference type="ARBA" id="ARBA00023114"/>
    </source>
</evidence>
<dbReference type="AlphaFoldDB" id="A0AAX6GU50"/>
<proteinExistence type="inferred from homology"/>
<evidence type="ECO:0000256" key="6">
    <source>
        <dbReference type="ARBA" id="ARBA00022528"/>
    </source>
</evidence>
<evidence type="ECO:0000256" key="8">
    <source>
        <dbReference type="ARBA" id="ARBA00022692"/>
    </source>
</evidence>
<comment type="caution">
    <text evidence="14">The sequence shown here is derived from an EMBL/GenBank/DDBJ whole genome shotgun (WGS) entry which is preliminary data.</text>
</comment>
<evidence type="ECO:0000313" key="14">
    <source>
        <dbReference type="EMBL" id="KAJ6832259.1"/>
    </source>
</evidence>
<evidence type="ECO:0000256" key="10">
    <source>
        <dbReference type="ARBA" id="ARBA00023065"/>
    </source>
</evidence>
<evidence type="ECO:0000256" key="13">
    <source>
        <dbReference type="ARBA" id="ARBA00024941"/>
    </source>
</evidence>
<keyword evidence="6" id="KW-0150">Chloroplast</keyword>
<dbReference type="GO" id="GO:0009707">
    <property type="term" value="C:chloroplast outer membrane"/>
    <property type="evidence" value="ECO:0007669"/>
    <property type="project" value="UniProtKB-SubCell"/>
</dbReference>
<dbReference type="PANTHER" id="PTHR35993">
    <property type="entry name" value="OUTER ENVELOPE PORE PROTEIN 21B, CHLOROPLASTIC"/>
    <property type="match status" value="1"/>
</dbReference>
<comment type="subcellular location">
    <subcellularLocation>
        <location evidence="1">Plastid</location>
        <location evidence="1">Chloroplast outer membrane</location>
        <topology evidence="1">Multi-pass membrane protein</topology>
    </subcellularLocation>
    <subcellularLocation>
        <location evidence="2">Plastid</location>
        <location evidence="2">Etioplast membrane</location>
        <topology evidence="2">Multi-pass membrane protein</topology>
    </subcellularLocation>
</comment>
<keyword evidence="11" id="KW-0626">Porin</keyword>
<sequence>METSLRYRSDSKTLRIHAKQKFPLDAKSHLQAHGELDTRTGAPSYLALIIRRFYPELSASFGVGIHSNSNKCDKIGYHIRGKKAVSVTSNGLLGINIKGRCETDKEFNERKPTGAIELAWTILDFQKDQDVRIKVGYEIFEKVPYFQVRENNWTINADANGKWNVKFDL</sequence>
<keyword evidence="5" id="KW-1134">Transmembrane beta strand</keyword>
<comment type="similarity">
    <text evidence="3">Belongs to the plastid outer envelope porin OEP21 (TC 1.B.29) family.</text>
</comment>
<dbReference type="PANTHER" id="PTHR35993:SF1">
    <property type="entry name" value="OUTER ENVELOPE PORE PROTEIN 21B, CHLOROPLASTIC"/>
    <property type="match status" value="1"/>
</dbReference>
<keyword evidence="10" id="KW-0406">Ion transport</keyword>
<accession>A0AAX6GU50</accession>